<gene>
    <name evidence="1" type="ORF">RPATATE_0387</name>
</gene>
<dbReference type="EMBL" id="LAOO01000001">
    <property type="protein sequence ID" value="KJW01010.1"/>
    <property type="molecule type" value="Genomic_DNA"/>
</dbReference>
<protein>
    <submittedName>
        <fullName evidence="1">Uncharacterized protein</fullName>
    </submittedName>
</protein>
<evidence type="ECO:0000313" key="2">
    <source>
        <dbReference type="Proteomes" id="UP000035491"/>
    </source>
</evidence>
<dbReference type="InterPro" id="IPR019149">
    <property type="entry name" value="ABHD18"/>
</dbReference>
<sequence>MSCIYIVAAEDDQIVPKFSILPLQKLLKNSKLIDVAGGHISYLINDKLDKLFKEYTL</sequence>
<accession>A0ABR5DQI5</accession>
<comment type="caution">
    <text evidence="1">The sequence shown here is derived from an EMBL/GenBank/DDBJ whole genome shotgun (WGS) entry which is preliminary data.</text>
</comment>
<dbReference type="Pfam" id="PF09752">
    <property type="entry name" value="ABHD18"/>
    <property type="match status" value="1"/>
</dbReference>
<proteinExistence type="predicted"/>
<organism evidence="1 2">
    <name type="scientific">Rickettsia parkeri str. Tate's Hell</name>
    <dbReference type="NCBI Taxonomy" id="1359189"/>
    <lineage>
        <taxon>Bacteria</taxon>
        <taxon>Pseudomonadati</taxon>
        <taxon>Pseudomonadota</taxon>
        <taxon>Alphaproteobacteria</taxon>
        <taxon>Rickettsiales</taxon>
        <taxon>Rickettsiaceae</taxon>
        <taxon>Rickettsieae</taxon>
        <taxon>Rickettsia</taxon>
        <taxon>spotted fever group</taxon>
    </lineage>
</organism>
<evidence type="ECO:0000313" key="1">
    <source>
        <dbReference type="EMBL" id="KJW01010.1"/>
    </source>
</evidence>
<reference evidence="1 2" key="1">
    <citation type="submission" date="2015-02" db="EMBL/GenBank/DDBJ databases">
        <title>Genome Sequencing of Rickettsiales.</title>
        <authorList>
            <person name="Daugherty S.C."/>
            <person name="Su Q."/>
            <person name="Abolude K."/>
            <person name="Beier-Sexton M."/>
            <person name="Carlyon J.A."/>
            <person name="Carter R."/>
            <person name="Day N.P."/>
            <person name="Dumler S.J."/>
            <person name="Dyachenko V."/>
            <person name="Godinez A."/>
            <person name="Kurtti T.J."/>
            <person name="Lichay M."/>
            <person name="Mullins K.E."/>
            <person name="Ott S."/>
            <person name="Pappas-Brown V."/>
            <person name="Paris D.H."/>
            <person name="Patel P."/>
            <person name="Richards A.L."/>
            <person name="Sadzewicz L."/>
            <person name="Sears K."/>
            <person name="Seidman D."/>
            <person name="Sengamalay N."/>
            <person name="Stenos J."/>
            <person name="Tallon L.J."/>
            <person name="Vincent G."/>
            <person name="Fraser C.M."/>
            <person name="Munderloh U."/>
            <person name="Dunning-Hotopp J.C."/>
        </authorList>
    </citation>
    <scope>NUCLEOTIDE SEQUENCE [LARGE SCALE GENOMIC DNA]</scope>
    <source>
        <strain evidence="1 2">Tate's Hell</strain>
    </source>
</reference>
<name>A0ABR5DQI5_RICPA</name>
<dbReference type="Proteomes" id="UP000035491">
    <property type="component" value="Unassembled WGS sequence"/>
</dbReference>
<keyword evidence="2" id="KW-1185">Reference proteome</keyword>